<gene>
    <name evidence="1" type="ORF">HaLaN_28429</name>
</gene>
<protein>
    <submittedName>
        <fullName evidence="1">Uncharacterized protein</fullName>
    </submittedName>
</protein>
<proteinExistence type="predicted"/>
<sequence>MAGGLHDPLLLGGLRCAVRLAPAAVLAQLPSAQALHICKVWVINNFDCRAQLPPQQRHQDVAQ</sequence>
<accession>A0A6A0AD08</accession>
<evidence type="ECO:0000313" key="1">
    <source>
        <dbReference type="EMBL" id="GFH29717.1"/>
    </source>
</evidence>
<comment type="caution">
    <text evidence="1">The sequence shown here is derived from an EMBL/GenBank/DDBJ whole genome shotgun (WGS) entry which is preliminary data.</text>
</comment>
<name>A0A6A0AD08_HAELA</name>
<dbReference type="EMBL" id="BLLF01004492">
    <property type="protein sequence ID" value="GFH29717.1"/>
    <property type="molecule type" value="Genomic_DNA"/>
</dbReference>
<organism evidence="1 2">
    <name type="scientific">Haematococcus lacustris</name>
    <name type="common">Green alga</name>
    <name type="synonym">Haematococcus pluvialis</name>
    <dbReference type="NCBI Taxonomy" id="44745"/>
    <lineage>
        <taxon>Eukaryota</taxon>
        <taxon>Viridiplantae</taxon>
        <taxon>Chlorophyta</taxon>
        <taxon>core chlorophytes</taxon>
        <taxon>Chlorophyceae</taxon>
        <taxon>CS clade</taxon>
        <taxon>Chlamydomonadales</taxon>
        <taxon>Haematococcaceae</taxon>
        <taxon>Haematococcus</taxon>
    </lineage>
</organism>
<evidence type="ECO:0000313" key="2">
    <source>
        <dbReference type="Proteomes" id="UP000485058"/>
    </source>
</evidence>
<reference evidence="1 2" key="1">
    <citation type="submission" date="2020-02" db="EMBL/GenBank/DDBJ databases">
        <title>Draft genome sequence of Haematococcus lacustris strain NIES-144.</title>
        <authorList>
            <person name="Morimoto D."/>
            <person name="Nakagawa S."/>
            <person name="Yoshida T."/>
            <person name="Sawayama S."/>
        </authorList>
    </citation>
    <scope>NUCLEOTIDE SEQUENCE [LARGE SCALE GENOMIC DNA]</scope>
    <source>
        <strain evidence="1 2">NIES-144</strain>
    </source>
</reference>
<dbReference type="Proteomes" id="UP000485058">
    <property type="component" value="Unassembled WGS sequence"/>
</dbReference>
<keyword evidence="2" id="KW-1185">Reference proteome</keyword>
<dbReference type="AlphaFoldDB" id="A0A6A0AD08"/>